<reference evidence="2 3" key="1">
    <citation type="submission" date="2016-11" db="EMBL/GenBank/DDBJ databases">
        <authorList>
            <person name="Jaros S."/>
            <person name="Januszkiewicz K."/>
            <person name="Wedrychowicz H."/>
        </authorList>
    </citation>
    <scope>NUCLEOTIDE SEQUENCE [LARGE SCALE GENOMIC DNA]</scope>
    <source>
        <strain evidence="2 3">DSM 18231</strain>
    </source>
</reference>
<protein>
    <submittedName>
        <fullName evidence="2">Uncharacterized protein</fullName>
    </submittedName>
</protein>
<evidence type="ECO:0000256" key="1">
    <source>
        <dbReference type="SAM" id="MobiDB-lite"/>
    </source>
</evidence>
<evidence type="ECO:0000313" key="2">
    <source>
        <dbReference type="EMBL" id="SHG80482.1"/>
    </source>
</evidence>
<dbReference type="RefSeq" id="WP_244153207.1">
    <property type="nucleotide sequence ID" value="NZ_FQXA01000002.1"/>
</dbReference>
<evidence type="ECO:0000313" key="3">
    <source>
        <dbReference type="Proteomes" id="UP000184000"/>
    </source>
</evidence>
<feature type="region of interest" description="Disordered" evidence="1">
    <location>
        <begin position="1"/>
        <end position="91"/>
    </location>
</feature>
<feature type="compositionally biased region" description="Acidic residues" evidence="1">
    <location>
        <begin position="77"/>
        <end position="91"/>
    </location>
</feature>
<accession>A0A1M5MTM6</accession>
<sequence>MADAPDGIPNQNNDASRAQRAGKDDVVIPGSPPPLGSERTDVSPGNEPGVDELPNNDGTTPRSHAKRGGKMNNVPDIDPDSAELDDAPNPR</sequence>
<dbReference type="AlphaFoldDB" id="A0A1M5MTM6"/>
<dbReference type="Proteomes" id="UP000184000">
    <property type="component" value="Unassembled WGS sequence"/>
</dbReference>
<proteinExistence type="predicted"/>
<organism evidence="2 3">
    <name type="scientific">Stutzerimonas xanthomarina DSM 18231</name>
    <dbReference type="NCBI Taxonomy" id="1403346"/>
    <lineage>
        <taxon>Bacteria</taxon>
        <taxon>Pseudomonadati</taxon>
        <taxon>Pseudomonadota</taxon>
        <taxon>Gammaproteobacteria</taxon>
        <taxon>Pseudomonadales</taxon>
        <taxon>Pseudomonadaceae</taxon>
        <taxon>Stutzerimonas</taxon>
    </lineage>
</organism>
<dbReference type="EMBL" id="FQXA01000002">
    <property type="protein sequence ID" value="SHG80482.1"/>
    <property type="molecule type" value="Genomic_DNA"/>
</dbReference>
<gene>
    <name evidence="2" type="ORF">SAMN02744645_1475</name>
</gene>
<name>A0A1M5MTM6_9GAMM</name>